<sequence length="120" mass="13828">MNLLLTGQHVDVSPALREYVEKKLERITRHFDQIIDIAVVLGVEKPSEKEKRQRAEINMRLKGNVIHVEHFAEDLYAAVDCAVDKLDRQVLKYKGKVQDHQHESIKRSPERLEAPQPPGV</sequence>
<dbReference type="PANTHER" id="PTHR33231">
    <property type="entry name" value="30S RIBOSOMAL PROTEIN"/>
    <property type="match status" value="1"/>
</dbReference>
<evidence type="ECO:0000313" key="8">
    <source>
        <dbReference type="Proteomes" id="UP000482155"/>
    </source>
</evidence>
<feature type="compositionally biased region" description="Basic and acidic residues" evidence="6">
    <location>
        <begin position="97"/>
        <end position="113"/>
    </location>
</feature>
<comment type="caution">
    <text evidence="7">The sequence shown here is derived from an EMBL/GenBank/DDBJ whole genome shotgun (WGS) entry which is preliminary data.</text>
</comment>
<dbReference type="GO" id="GO:0045900">
    <property type="term" value="P:negative regulation of translational elongation"/>
    <property type="evidence" value="ECO:0007669"/>
    <property type="project" value="TreeGrafter"/>
</dbReference>
<dbReference type="InterPro" id="IPR050574">
    <property type="entry name" value="HPF/YfiA_ribosome-assoc"/>
</dbReference>
<comment type="subunit">
    <text evidence="3">Associates exclusively with 100S ribosomes, which are dimers of 70S ribosomes.</text>
</comment>
<evidence type="ECO:0000256" key="1">
    <source>
        <dbReference type="ARBA" id="ARBA00022845"/>
    </source>
</evidence>
<evidence type="ECO:0000256" key="2">
    <source>
        <dbReference type="ARBA" id="ARBA00038434"/>
    </source>
</evidence>
<comment type="similarity">
    <text evidence="2">Belongs to the HPF/YfiA ribosome-associated protein family. Short HPF subfamily.</text>
</comment>
<keyword evidence="8" id="KW-1185">Reference proteome</keyword>
<dbReference type="NCBIfam" id="TIGR00741">
    <property type="entry name" value="yfiA"/>
    <property type="match status" value="1"/>
</dbReference>
<organism evidence="7 8">
    <name type="scientific">Noviherbaspirillum galbum</name>
    <dbReference type="NCBI Taxonomy" id="2709383"/>
    <lineage>
        <taxon>Bacteria</taxon>
        <taxon>Pseudomonadati</taxon>
        <taxon>Pseudomonadota</taxon>
        <taxon>Betaproteobacteria</taxon>
        <taxon>Burkholderiales</taxon>
        <taxon>Oxalobacteraceae</taxon>
        <taxon>Noviherbaspirillum</taxon>
    </lineage>
</organism>
<name>A0A6B3SZC3_9BURK</name>
<proteinExistence type="inferred from homology"/>
<dbReference type="Proteomes" id="UP000482155">
    <property type="component" value="Unassembled WGS sequence"/>
</dbReference>
<accession>A0A6B3SZC3</accession>
<evidence type="ECO:0000256" key="4">
    <source>
        <dbReference type="ARBA" id="ARBA00041148"/>
    </source>
</evidence>
<evidence type="ECO:0000256" key="6">
    <source>
        <dbReference type="SAM" id="MobiDB-lite"/>
    </source>
</evidence>
<dbReference type="InterPro" id="IPR003489">
    <property type="entry name" value="RHF/RaiA"/>
</dbReference>
<evidence type="ECO:0000313" key="7">
    <source>
        <dbReference type="EMBL" id="NEX63919.1"/>
    </source>
</evidence>
<evidence type="ECO:0000256" key="3">
    <source>
        <dbReference type="ARBA" id="ARBA00038695"/>
    </source>
</evidence>
<dbReference type="FunFam" id="3.30.160.100:FF:000001">
    <property type="entry name" value="Ribosome hibernation promoting factor"/>
    <property type="match status" value="1"/>
</dbReference>
<dbReference type="GO" id="GO:0022627">
    <property type="term" value="C:cytosolic small ribosomal subunit"/>
    <property type="evidence" value="ECO:0007669"/>
    <property type="project" value="TreeGrafter"/>
</dbReference>
<dbReference type="InterPro" id="IPR036567">
    <property type="entry name" value="RHF-like"/>
</dbReference>
<dbReference type="Pfam" id="PF02482">
    <property type="entry name" value="Ribosomal_S30AE"/>
    <property type="match status" value="1"/>
</dbReference>
<keyword evidence="1" id="KW-0810">Translation regulation</keyword>
<protein>
    <recommendedName>
        <fullName evidence="4">Ribosome hibernation promoting factor</fullName>
    </recommendedName>
    <alternativeName>
        <fullName evidence="5">Hibernation factor HPF</fullName>
    </alternativeName>
</protein>
<evidence type="ECO:0000256" key="5">
    <source>
        <dbReference type="ARBA" id="ARBA00041319"/>
    </source>
</evidence>
<dbReference type="CDD" id="cd00552">
    <property type="entry name" value="RaiA"/>
    <property type="match status" value="1"/>
</dbReference>
<dbReference type="RefSeq" id="WP_163967857.1">
    <property type="nucleotide sequence ID" value="NZ_JAAIVB010000078.1"/>
</dbReference>
<dbReference type="EMBL" id="JAAIVB010000078">
    <property type="protein sequence ID" value="NEX63919.1"/>
    <property type="molecule type" value="Genomic_DNA"/>
</dbReference>
<dbReference type="PANTHER" id="PTHR33231:SF1">
    <property type="entry name" value="30S RIBOSOMAL PROTEIN"/>
    <property type="match status" value="1"/>
</dbReference>
<reference evidence="7 8" key="1">
    <citation type="submission" date="2020-02" db="EMBL/GenBank/DDBJ databases">
        <authorList>
            <person name="Kim M.K."/>
        </authorList>
    </citation>
    <scope>NUCLEOTIDE SEQUENCE [LARGE SCALE GENOMIC DNA]</scope>
    <source>
        <strain evidence="7 8">17J57-3</strain>
    </source>
</reference>
<feature type="region of interest" description="Disordered" evidence="6">
    <location>
        <begin position="97"/>
        <end position="120"/>
    </location>
</feature>
<dbReference type="Gene3D" id="3.30.160.100">
    <property type="entry name" value="Ribosome hibernation promotion factor-like"/>
    <property type="match status" value="1"/>
</dbReference>
<dbReference type="GO" id="GO:0043024">
    <property type="term" value="F:ribosomal small subunit binding"/>
    <property type="evidence" value="ECO:0007669"/>
    <property type="project" value="TreeGrafter"/>
</dbReference>
<gene>
    <name evidence="7" type="primary">raiA</name>
    <name evidence="7" type="ORF">G3574_22795</name>
</gene>
<dbReference type="AlphaFoldDB" id="A0A6B3SZC3"/>
<dbReference type="SUPFAM" id="SSF69754">
    <property type="entry name" value="Ribosome binding protein Y (YfiA homologue)"/>
    <property type="match status" value="1"/>
</dbReference>